<comment type="caution">
    <text evidence="2">The sequence shown here is derived from an EMBL/GenBank/DDBJ whole genome shotgun (WGS) entry which is preliminary data.</text>
</comment>
<proteinExistence type="predicted"/>
<name>A0ABT3Y6G0_9FLAO</name>
<reference evidence="2" key="1">
    <citation type="submission" date="2022-10" db="EMBL/GenBank/DDBJ databases">
        <title>Chryseobacterium sp. nov., a novel bacterial species.</title>
        <authorList>
            <person name="Cao Y."/>
        </authorList>
    </citation>
    <scope>NUCLEOTIDE SEQUENCE</scope>
    <source>
        <strain evidence="2">KC 927</strain>
    </source>
</reference>
<dbReference type="RefSeq" id="WP_267282206.1">
    <property type="nucleotide sequence ID" value="NZ_JAOVZV010000017.1"/>
</dbReference>
<dbReference type="EMBL" id="JAOVZV010000017">
    <property type="protein sequence ID" value="MCX8533718.1"/>
    <property type="molecule type" value="Genomic_DNA"/>
</dbReference>
<keyword evidence="1" id="KW-0732">Signal</keyword>
<evidence type="ECO:0000313" key="2">
    <source>
        <dbReference type="EMBL" id="MCX8533718.1"/>
    </source>
</evidence>
<evidence type="ECO:0008006" key="4">
    <source>
        <dbReference type="Google" id="ProtNLM"/>
    </source>
</evidence>
<evidence type="ECO:0000256" key="1">
    <source>
        <dbReference type="SAM" id="SignalP"/>
    </source>
</evidence>
<keyword evidence="3" id="KW-1185">Reference proteome</keyword>
<sequence>MKNLQLLFLCLFANILFGQTKFDNEKLTLVQDVYHNSTKNNLSSFMEKKGFKVGEMEKAEGQYGDAYNFSSQFNMVHVEYTPKGAMYGVTLLYAGAPNNIFIEMKLKDGGYTSKEHEMEIEGKKFIKKQWTKSGQKNSFVTYADSDEKIGFLGYGEFED</sequence>
<dbReference type="Proteomes" id="UP001070176">
    <property type="component" value="Unassembled WGS sequence"/>
</dbReference>
<feature type="signal peptide" evidence="1">
    <location>
        <begin position="1"/>
        <end position="18"/>
    </location>
</feature>
<organism evidence="2 3">
    <name type="scientific">Chryseobacterium luquanense</name>
    <dbReference type="NCBI Taxonomy" id="2983766"/>
    <lineage>
        <taxon>Bacteria</taxon>
        <taxon>Pseudomonadati</taxon>
        <taxon>Bacteroidota</taxon>
        <taxon>Flavobacteriia</taxon>
        <taxon>Flavobacteriales</taxon>
        <taxon>Weeksellaceae</taxon>
        <taxon>Chryseobacterium group</taxon>
        <taxon>Chryseobacterium</taxon>
    </lineage>
</organism>
<accession>A0ABT3Y6G0</accession>
<evidence type="ECO:0000313" key="3">
    <source>
        <dbReference type="Proteomes" id="UP001070176"/>
    </source>
</evidence>
<protein>
    <recommendedName>
        <fullName evidence="4">DUF4825 domain-containing protein</fullName>
    </recommendedName>
</protein>
<feature type="chain" id="PRO_5047490990" description="DUF4825 domain-containing protein" evidence="1">
    <location>
        <begin position="19"/>
        <end position="159"/>
    </location>
</feature>
<gene>
    <name evidence="2" type="ORF">OEA66_15280</name>
</gene>